<accession>A0A5N1J3W4</accession>
<sequence length="86" mass="9340">MAHNKTTNLPGSNDKQPGSDNNRNYNARDTSGQTPNMAQSRSNQHKTKQEPEEDHTGKTKAELQEERGGHGHSGHSKSRSGSDSGN</sequence>
<protein>
    <submittedName>
        <fullName evidence="2">Uncharacterized protein</fullName>
    </submittedName>
</protein>
<organism evidence="2 3">
    <name type="scientific">Larkinella humicola</name>
    <dbReference type="NCBI Taxonomy" id="2607654"/>
    <lineage>
        <taxon>Bacteria</taxon>
        <taxon>Pseudomonadati</taxon>
        <taxon>Bacteroidota</taxon>
        <taxon>Cytophagia</taxon>
        <taxon>Cytophagales</taxon>
        <taxon>Spirosomataceae</taxon>
        <taxon>Larkinella</taxon>
    </lineage>
</organism>
<dbReference type="EMBL" id="VTWS01000012">
    <property type="protein sequence ID" value="KAA9345390.1"/>
    <property type="molecule type" value="Genomic_DNA"/>
</dbReference>
<feature type="compositionally biased region" description="Polar residues" evidence="1">
    <location>
        <begin position="1"/>
        <end position="42"/>
    </location>
</feature>
<feature type="region of interest" description="Disordered" evidence="1">
    <location>
        <begin position="1"/>
        <end position="86"/>
    </location>
</feature>
<name>A0A5N1J3W4_9BACT</name>
<keyword evidence="3" id="KW-1185">Reference proteome</keyword>
<dbReference type="RefSeq" id="WP_150881389.1">
    <property type="nucleotide sequence ID" value="NZ_VTWS01000012.1"/>
</dbReference>
<evidence type="ECO:0000313" key="3">
    <source>
        <dbReference type="Proteomes" id="UP000326344"/>
    </source>
</evidence>
<evidence type="ECO:0000256" key="1">
    <source>
        <dbReference type="SAM" id="MobiDB-lite"/>
    </source>
</evidence>
<reference evidence="2 3" key="1">
    <citation type="submission" date="2019-09" db="EMBL/GenBank/DDBJ databases">
        <title>Genome Sequence of Larkinella sp MA1.</title>
        <authorList>
            <person name="Srinivasan S."/>
        </authorList>
    </citation>
    <scope>NUCLEOTIDE SEQUENCE [LARGE SCALE GENOMIC DNA]</scope>
    <source>
        <strain evidence="2 3">MA1</strain>
    </source>
</reference>
<dbReference type="Proteomes" id="UP000326344">
    <property type="component" value="Unassembled WGS sequence"/>
</dbReference>
<proteinExistence type="predicted"/>
<evidence type="ECO:0000313" key="2">
    <source>
        <dbReference type="EMBL" id="KAA9345390.1"/>
    </source>
</evidence>
<comment type="caution">
    <text evidence="2">The sequence shown here is derived from an EMBL/GenBank/DDBJ whole genome shotgun (WGS) entry which is preliminary data.</text>
</comment>
<dbReference type="AlphaFoldDB" id="A0A5N1J3W4"/>
<feature type="compositionally biased region" description="Basic and acidic residues" evidence="1">
    <location>
        <begin position="47"/>
        <end position="69"/>
    </location>
</feature>
<gene>
    <name evidence="2" type="ORF">F0P93_29455</name>
</gene>